<dbReference type="AlphaFoldDB" id="A0A9P1GQ79"/>
<sequence length="132" mass="14701">MGCGASSKVSQPAGFIDIAGDCRTRKRRTRRCAAICVLPSNVVDGSDLVDLDADDLIDPKGSWKSNVARPSRPPGLRVPMPPNRKMHERHMTKMNRFLEQMDPESLNVAVDLKRELHDLRGKLEPEAIINSQ</sequence>
<dbReference type="EMBL" id="CAMXCT030006718">
    <property type="protein sequence ID" value="CAL4806178.1"/>
    <property type="molecule type" value="Genomic_DNA"/>
</dbReference>
<evidence type="ECO:0000313" key="4">
    <source>
        <dbReference type="Proteomes" id="UP001152797"/>
    </source>
</evidence>
<keyword evidence="4" id="KW-1185">Reference proteome</keyword>
<name>A0A9P1GQ79_9DINO</name>
<accession>A0A9P1GQ79</accession>
<evidence type="ECO:0000313" key="3">
    <source>
        <dbReference type="EMBL" id="CAL1172241.1"/>
    </source>
</evidence>
<comment type="caution">
    <text evidence="2">The sequence shown here is derived from an EMBL/GenBank/DDBJ whole genome shotgun (WGS) entry which is preliminary data.</text>
</comment>
<feature type="region of interest" description="Disordered" evidence="1">
    <location>
        <begin position="62"/>
        <end position="85"/>
    </location>
</feature>
<evidence type="ECO:0000256" key="1">
    <source>
        <dbReference type="SAM" id="MobiDB-lite"/>
    </source>
</evidence>
<organism evidence="2">
    <name type="scientific">Cladocopium goreaui</name>
    <dbReference type="NCBI Taxonomy" id="2562237"/>
    <lineage>
        <taxon>Eukaryota</taxon>
        <taxon>Sar</taxon>
        <taxon>Alveolata</taxon>
        <taxon>Dinophyceae</taxon>
        <taxon>Suessiales</taxon>
        <taxon>Symbiodiniaceae</taxon>
        <taxon>Cladocopium</taxon>
    </lineage>
</organism>
<reference evidence="2" key="1">
    <citation type="submission" date="2022-10" db="EMBL/GenBank/DDBJ databases">
        <authorList>
            <person name="Chen Y."/>
            <person name="Dougan E. K."/>
            <person name="Chan C."/>
            <person name="Rhodes N."/>
            <person name="Thang M."/>
        </authorList>
    </citation>
    <scope>NUCLEOTIDE SEQUENCE</scope>
</reference>
<protein>
    <submittedName>
        <fullName evidence="2">Uncharacterized protein</fullName>
    </submittedName>
</protein>
<dbReference type="Proteomes" id="UP001152797">
    <property type="component" value="Unassembled WGS sequence"/>
</dbReference>
<gene>
    <name evidence="2" type="ORF">C1SCF055_LOCUS43401</name>
</gene>
<dbReference type="EMBL" id="CAMXCT010006718">
    <property type="protein sequence ID" value="CAI4018866.1"/>
    <property type="molecule type" value="Genomic_DNA"/>
</dbReference>
<dbReference type="EMBL" id="CAMXCT020006718">
    <property type="protein sequence ID" value="CAL1172241.1"/>
    <property type="molecule type" value="Genomic_DNA"/>
</dbReference>
<proteinExistence type="predicted"/>
<evidence type="ECO:0000313" key="2">
    <source>
        <dbReference type="EMBL" id="CAI4018866.1"/>
    </source>
</evidence>
<reference evidence="3" key="2">
    <citation type="submission" date="2024-04" db="EMBL/GenBank/DDBJ databases">
        <authorList>
            <person name="Chen Y."/>
            <person name="Shah S."/>
            <person name="Dougan E. K."/>
            <person name="Thang M."/>
            <person name="Chan C."/>
        </authorList>
    </citation>
    <scope>NUCLEOTIDE SEQUENCE [LARGE SCALE GENOMIC DNA]</scope>
</reference>